<dbReference type="RefSeq" id="WP_354557513.1">
    <property type="nucleotide sequence ID" value="NZ_JBEPMB010000005.1"/>
</dbReference>
<feature type="transmembrane region" description="Helical" evidence="1">
    <location>
        <begin position="42"/>
        <end position="63"/>
    </location>
</feature>
<keyword evidence="1" id="KW-0472">Membrane</keyword>
<keyword evidence="1" id="KW-1133">Transmembrane helix</keyword>
<dbReference type="EMBL" id="JBEPMB010000005">
    <property type="protein sequence ID" value="MET3615029.1"/>
    <property type="molecule type" value="Genomic_DNA"/>
</dbReference>
<name>A0ABV2J2P1_9HYPH</name>
<proteinExistence type="predicted"/>
<comment type="caution">
    <text evidence="2">The sequence shown here is derived from an EMBL/GenBank/DDBJ whole genome shotgun (WGS) entry which is preliminary data.</text>
</comment>
<gene>
    <name evidence="2" type="ORF">ABID16_003372</name>
</gene>
<reference evidence="2 3" key="1">
    <citation type="submission" date="2024-06" db="EMBL/GenBank/DDBJ databases">
        <title>Genomic Encyclopedia of Type Strains, Phase IV (KMG-IV): sequencing the most valuable type-strain genomes for metagenomic binning, comparative biology and taxonomic classification.</title>
        <authorList>
            <person name="Goeker M."/>
        </authorList>
    </citation>
    <scope>NUCLEOTIDE SEQUENCE [LARGE SCALE GENOMIC DNA]</scope>
    <source>
        <strain evidence="2 3">DSM 29780</strain>
    </source>
</reference>
<evidence type="ECO:0000313" key="2">
    <source>
        <dbReference type="EMBL" id="MET3615029.1"/>
    </source>
</evidence>
<keyword evidence="1" id="KW-0812">Transmembrane</keyword>
<evidence type="ECO:0000313" key="3">
    <source>
        <dbReference type="Proteomes" id="UP001549047"/>
    </source>
</evidence>
<dbReference type="Proteomes" id="UP001549047">
    <property type="component" value="Unassembled WGS sequence"/>
</dbReference>
<keyword evidence="3" id="KW-1185">Reference proteome</keyword>
<accession>A0ABV2J2P1</accession>
<evidence type="ECO:0000256" key="1">
    <source>
        <dbReference type="SAM" id="Phobius"/>
    </source>
</evidence>
<sequence>MTGTTLRQIGSGLVETERKGAGMLKEIPSEEARQGRNSLRMLIVLGVSFCLAFGILTLLYLYVFTGSYPEHPLNSQNKPAATSQQQP</sequence>
<organism evidence="2 3">
    <name type="scientific">Rhizobium aquaticum</name>
    <dbReference type="NCBI Taxonomy" id="1549636"/>
    <lineage>
        <taxon>Bacteria</taxon>
        <taxon>Pseudomonadati</taxon>
        <taxon>Pseudomonadota</taxon>
        <taxon>Alphaproteobacteria</taxon>
        <taxon>Hyphomicrobiales</taxon>
        <taxon>Rhizobiaceae</taxon>
        <taxon>Rhizobium/Agrobacterium group</taxon>
        <taxon>Rhizobium</taxon>
    </lineage>
</organism>
<protein>
    <submittedName>
        <fullName evidence="2">Uncharacterized protein</fullName>
    </submittedName>
</protein>